<protein>
    <submittedName>
        <fullName evidence="1">Uncharacterized protein</fullName>
    </submittedName>
</protein>
<dbReference type="GeneID" id="36336979"/>
<evidence type="ECO:0000313" key="1">
    <source>
        <dbReference type="EMBL" id="EUB64136.1"/>
    </source>
</evidence>
<gene>
    <name evidence="1" type="ORF">EGR_01264</name>
</gene>
<accession>W6UU19</accession>
<proteinExistence type="predicted"/>
<dbReference type="KEGG" id="egl:EGR_01264"/>
<sequence length="143" mass="16037">MAFISVAPQEVEELKVAAVSIVLLVWASKIQNPLSVVIINVYCKCLHYIHMKGEKLPTLLPETLVEQPGKGEEFILSESLIAVIASPLNEWHRDSAIDGCPLRMAESSGVHDRGMIEITSAFGDYCNVDQWYRDVQMKQHKID</sequence>
<comment type="caution">
    <text evidence="1">The sequence shown here is derived from an EMBL/GenBank/DDBJ whole genome shotgun (WGS) entry which is preliminary data.</text>
</comment>
<reference evidence="1 2" key="1">
    <citation type="journal article" date="2013" name="Nat. Genet.">
        <title>The genome of the hydatid tapeworm Echinococcus granulosus.</title>
        <authorList>
            <person name="Zheng H."/>
            <person name="Zhang W."/>
            <person name="Zhang L."/>
            <person name="Zhang Z."/>
            <person name="Li J."/>
            <person name="Lu G."/>
            <person name="Zhu Y."/>
            <person name="Wang Y."/>
            <person name="Huang Y."/>
            <person name="Liu J."/>
            <person name="Kang H."/>
            <person name="Chen J."/>
            <person name="Wang L."/>
            <person name="Chen A."/>
            <person name="Yu S."/>
            <person name="Gao Z."/>
            <person name="Jin L."/>
            <person name="Gu W."/>
            <person name="Wang Z."/>
            <person name="Zhao L."/>
            <person name="Shi B."/>
            <person name="Wen H."/>
            <person name="Lin R."/>
            <person name="Jones M.K."/>
            <person name="Brejova B."/>
            <person name="Vinar T."/>
            <person name="Zhao G."/>
            <person name="McManus D.P."/>
            <person name="Chen Z."/>
            <person name="Zhou Y."/>
            <person name="Wang S."/>
        </authorList>
    </citation>
    <scope>NUCLEOTIDE SEQUENCE [LARGE SCALE GENOMIC DNA]</scope>
</reference>
<dbReference type="RefSeq" id="XP_024355332.1">
    <property type="nucleotide sequence ID" value="XM_024490513.1"/>
</dbReference>
<dbReference type="CTD" id="36336979"/>
<keyword evidence="2" id="KW-1185">Reference proteome</keyword>
<name>W6UU19_ECHGR</name>
<evidence type="ECO:0000313" key="2">
    <source>
        <dbReference type="Proteomes" id="UP000019149"/>
    </source>
</evidence>
<dbReference type="Proteomes" id="UP000019149">
    <property type="component" value="Unassembled WGS sequence"/>
</dbReference>
<organism evidence="1 2">
    <name type="scientific">Echinococcus granulosus</name>
    <name type="common">Hydatid tapeworm</name>
    <dbReference type="NCBI Taxonomy" id="6210"/>
    <lineage>
        <taxon>Eukaryota</taxon>
        <taxon>Metazoa</taxon>
        <taxon>Spiralia</taxon>
        <taxon>Lophotrochozoa</taxon>
        <taxon>Platyhelminthes</taxon>
        <taxon>Cestoda</taxon>
        <taxon>Eucestoda</taxon>
        <taxon>Cyclophyllidea</taxon>
        <taxon>Taeniidae</taxon>
        <taxon>Echinococcus</taxon>
        <taxon>Echinococcus granulosus group</taxon>
    </lineage>
</organism>
<dbReference type="EMBL" id="APAU02000004">
    <property type="protein sequence ID" value="EUB64136.1"/>
    <property type="molecule type" value="Genomic_DNA"/>
</dbReference>
<dbReference type="AlphaFoldDB" id="W6UU19"/>